<organism evidence="4 5">
    <name type="scientific">Hungatella hathewayi WAL-18680</name>
    <dbReference type="NCBI Taxonomy" id="742737"/>
    <lineage>
        <taxon>Bacteria</taxon>
        <taxon>Bacillati</taxon>
        <taxon>Bacillota</taxon>
        <taxon>Clostridia</taxon>
        <taxon>Lachnospirales</taxon>
        <taxon>Lachnospiraceae</taxon>
        <taxon>Hungatella</taxon>
    </lineage>
</organism>
<dbReference type="InterPro" id="IPR001173">
    <property type="entry name" value="Glyco_trans_2-like"/>
</dbReference>
<protein>
    <recommendedName>
        <fullName evidence="3">Glycosyltransferase 2-like domain-containing protein</fullName>
    </recommendedName>
</protein>
<dbReference type="Proteomes" id="UP000005384">
    <property type="component" value="Unassembled WGS sequence"/>
</dbReference>
<evidence type="ECO:0000259" key="3">
    <source>
        <dbReference type="Pfam" id="PF00535"/>
    </source>
</evidence>
<dbReference type="AlphaFoldDB" id="G5IB11"/>
<keyword evidence="1" id="KW-0328">Glycosyltransferase</keyword>
<evidence type="ECO:0000313" key="4">
    <source>
        <dbReference type="EMBL" id="EHI61326.1"/>
    </source>
</evidence>
<dbReference type="GO" id="GO:0016757">
    <property type="term" value="F:glycosyltransferase activity"/>
    <property type="evidence" value="ECO:0007669"/>
    <property type="project" value="UniProtKB-KW"/>
</dbReference>
<dbReference type="Gene3D" id="3.90.550.10">
    <property type="entry name" value="Spore Coat Polysaccharide Biosynthesis Protein SpsA, Chain A"/>
    <property type="match status" value="1"/>
</dbReference>
<dbReference type="RefSeq" id="WP_006778674.1">
    <property type="nucleotide sequence ID" value="NZ_CP040506.1"/>
</dbReference>
<feature type="domain" description="Glycosyltransferase 2-like" evidence="3">
    <location>
        <begin position="6"/>
        <end position="135"/>
    </location>
</feature>
<reference evidence="4 5" key="1">
    <citation type="submission" date="2011-08" db="EMBL/GenBank/DDBJ databases">
        <title>The Genome Sequence of Clostridium hathewayi WAL-18680.</title>
        <authorList>
            <consortium name="The Broad Institute Genome Sequencing Platform"/>
            <person name="Earl A."/>
            <person name="Ward D."/>
            <person name="Feldgarden M."/>
            <person name="Gevers D."/>
            <person name="Finegold S.M."/>
            <person name="Summanen P.H."/>
            <person name="Molitoris D.R."/>
            <person name="Song M."/>
            <person name="Daigneault M."/>
            <person name="Allen-Vercoe E."/>
            <person name="Young S.K."/>
            <person name="Zeng Q."/>
            <person name="Gargeya S."/>
            <person name="Fitzgerald M."/>
            <person name="Haas B."/>
            <person name="Abouelleil A."/>
            <person name="Alvarado L."/>
            <person name="Arachchi H.M."/>
            <person name="Berlin A."/>
            <person name="Brown A."/>
            <person name="Chapman S.B."/>
            <person name="Chen Z."/>
            <person name="Dunbar C."/>
            <person name="Freedman E."/>
            <person name="Gearin G."/>
            <person name="Gellesch M."/>
            <person name="Goldberg J."/>
            <person name="Griggs A."/>
            <person name="Gujja S."/>
            <person name="Heiman D."/>
            <person name="Howarth C."/>
            <person name="Larson L."/>
            <person name="Lui A."/>
            <person name="MacDonald P.J.P."/>
            <person name="Montmayeur A."/>
            <person name="Murphy C."/>
            <person name="Neiman D."/>
            <person name="Pearson M."/>
            <person name="Priest M."/>
            <person name="Roberts A."/>
            <person name="Saif S."/>
            <person name="Shea T."/>
            <person name="Shenoy N."/>
            <person name="Sisk P."/>
            <person name="Stolte C."/>
            <person name="Sykes S."/>
            <person name="Wortman J."/>
            <person name="Nusbaum C."/>
            <person name="Birren B."/>
        </authorList>
    </citation>
    <scope>NUCLEOTIDE SEQUENCE [LARGE SCALE GENOMIC DNA]</scope>
    <source>
        <strain evidence="4 5">WAL-18680</strain>
    </source>
</reference>
<evidence type="ECO:0000313" key="5">
    <source>
        <dbReference type="Proteomes" id="UP000005384"/>
    </source>
</evidence>
<name>G5IB11_9FIRM</name>
<proteinExistence type="predicted"/>
<dbReference type="PATRIC" id="fig|742737.3.peg.687"/>
<gene>
    <name evidence="4" type="ORF">HMPREF9473_00688</name>
</gene>
<comment type="caution">
    <text evidence="4">The sequence shown here is derived from an EMBL/GenBank/DDBJ whole genome shotgun (WGS) entry which is preliminary data.</text>
</comment>
<dbReference type="InterPro" id="IPR029044">
    <property type="entry name" value="Nucleotide-diphossugar_trans"/>
</dbReference>
<dbReference type="PANTHER" id="PTHR22916:SF51">
    <property type="entry name" value="GLYCOSYLTRANSFERASE EPSH-RELATED"/>
    <property type="match status" value="1"/>
</dbReference>
<sequence>MEKLISIIIPAYNVETWIEKCIDTVRSQTYRNLEIIIIDDGSKDGTGSLCEGLADQDERITLLHQENKGVSEARNQGIKHSNGEYVCFVDADDYISADYVKMLYNTILETDAQMSVCGYVEENEKRMERRVLKGNSGVQKSEAILESLFFHDEIGHSLWNKMLDNRLIKEESLLFAPDFLVGEDMLFLIQYLKRIERVAIIDGIGYHYLLREQSAMQKKYWDNSYYKNRVSWLNALNAVESVLKDGSVCCIKTFYRYKLLVYYRILCESHSLGGENEDQNRNDLEKKLSIYVRKYGVRAALSGSIPFTTAVGILLCCISPELQVLIARMRRH</sequence>
<dbReference type="CDD" id="cd00761">
    <property type="entry name" value="Glyco_tranf_GTA_type"/>
    <property type="match status" value="1"/>
</dbReference>
<dbReference type="Pfam" id="PF00535">
    <property type="entry name" value="Glycos_transf_2"/>
    <property type="match status" value="1"/>
</dbReference>
<dbReference type="PANTHER" id="PTHR22916">
    <property type="entry name" value="GLYCOSYLTRANSFERASE"/>
    <property type="match status" value="1"/>
</dbReference>
<evidence type="ECO:0000256" key="1">
    <source>
        <dbReference type="ARBA" id="ARBA00022676"/>
    </source>
</evidence>
<evidence type="ECO:0000256" key="2">
    <source>
        <dbReference type="ARBA" id="ARBA00022679"/>
    </source>
</evidence>
<accession>G5IB11</accession>
<dbReference type="EMBL" id="ADLN01000005">
    <property type="protein sequence ID" value="EHI61326.1"/>
    <property type="molecule type" value="Genomic_DNA"/>
</dbReference>
<dbReference type="HOGENOM" id="CLU_025996_25_0_9"/>
<keyword evidence="2" id="KW-0808">Transferase</keyword>
<dbReference type="SUPFAM" id="SSF53448">
    <property type="entry name" value="Nucleotide-diphospho-sugar transferases"/>
    <property type="match status" value="1"/>
</dbReference>
<keyword evidence="5" id="KW-1185">Reference proteome</keyword>